<dbReference type="OrthoDB" id="8732661at2"/>
<dbReference type="SMART" id="SM00861">
    <property type="entry name" value="Transket_pyr"/>
    <property type="match status" value="1"/>
</dbReference>
<dbReference type="GO" id="GO:0016491">
    <property type="term" value="F:oxidoreductase activity"/>
    <property type="evidence" value="ECO:0007669"/>
    <property type="project" value="UniProtKB-KW"/>
</dbReference>
<dbReference type="InterPro" id="IPR033248">
    <property type="entry name" value="Transketolase_C"/>
</dbReference>
<organism evidence="5 6">
    <name type="scientific">Symbiobacterium thermophilum (strain DSM 24528 / JCM 14929 / IAM 14863 / T)</name>
    <dbReference type="NCBI Taxonomy" id="292459"/>
    <lineage>
        <taxon>Bacteria</taxon>
        <taxon>Bacillati</taxon>
        <taxon>Bacillota</taxon>
        <taxon>Clostridia</taxon>
        <taxon>Eubacteriales</taxon>
        <taxon>Symbiobacteriaceae</taxon>
        <taxon>Symbiobacterium</taxon>
    </lineage>
</organism>
<sequence length="326" mass="35555">MAKLTLIQAINDALRVAMRQDSTIVLLGEDIGINGGVFRATDGLIQEFGPERVIDCPLAESGYIGAAIGMAVNGLKPVAEVQFDGFLAPAHEQVANHLSRIRHRSRGRFTCPMVIRIPSWGGIKALEHHSESIENWYLNIPGLKMVAPSNPYDAKGLLLAAIADPDPVLYMEPKRLYRAFRAEVPEGYYTVPLGQAAVVREGTDMTVLTYGVHVHTALEAAEQAASQYGWQAEVIDLRSLNPLDLDTIIGSVKKTGRAVVVSEAPRTGGFHSELVALINDHALEYLEAPVARVTGFDVPMPYLLSEDLYIPDAGRVLEAMQAVRTY</sequence>
<dbReference type="InterPro" id="IPR005475">
    <property type="entry name" value="Transketolase-like_Pyr-bd"/>
</dbReference>
<dbReference type="Proteomes" id="UP000000417">
    <property type="component" value="Chromosome"/>
</dbReference>
<evidence type="ECO:0000259" key="4">
    <source>
        <dbReference type="SMART" id="SM00861"/>
    </source>
</evidence>
<dbReference type="EMBL" id="AP006840">
    <property type="protein sequence ID" value="BAD39397.1"/>
    <property type="molecule type" value="Genomic_DNA"/>
</dbReference>
<protein>
    <submittedName>
        <fullName evidence="5">Pyruvate dehydrogenase E1 beta subunit</fullName>
    </submittedName>
</protein>
<dbReference type="Pfam" id="PF02780">
    <property type="entry name" value="Transketolase_C"/>
    <property type="match status" value="1"/>
</dbReference>
<dbReference type="InterPro" id="IPR029061">
    <property type="entry name" value="THDP-binding"/>
</dbReference>
<dbReference type="RefSeq" id="WP_011194546.1">
    <property type="nucleotide sequence ID" value="NC_006177.1"/>
</dbReference>
<dbReference type="PANTHER" id="PTHR43257">
    <property type="entry name" value="PYRUVATE DEHYDROGENASE E1 COMPONENT BETA SUBUNIT"/>
    <property type="match status" value="1"/>
</dbReference>
<evidence type="ECO:0000256" key="3">
    <source>
        <dbReference type="ARBA" id="ARBA00023052"/>
    </source>
</evidence>
<dbReference type="Pfam" id="PF02779">
    <property type="entry name" value="Transket_pyr"/>
    <property type="match status" value="1"/>
</dbReference>
<dbReference type="SUPFAM" id="SSF52518">
    <property type="entry name" value="Thiamin diphosphate-binding fold (THDP-binding)"/>
    <property type="match status" value="1"/>
</dbReference>
<accession>Q67SE6</accession>
<reference evidence="5 6" key="1">
    <citation type="journal article" date="2004" name="Nucleic Acids Res.">
        <title>Genome sequence of Symbiobacterium thermophilum, an uncultivable bacterium that depends on microbial commensalism.</title>
        <authorList>
            <person name="Ueda K."/>
            <person name="Yamashita A."/>
            <person name="Ishikawa J."/>
            <person name="Shimada M."/>
            <person name="Watsuji T."/>
            <person name="Morimura K."/>
            <person name="Ikeda H."/>
            <person name="Hattori M."/>
            <person name="Beppu T."/>
        </authorList>
    </citation>
    <scope>NUCLEOTIDE SEQUENCE [LARGE SCALE GENOMIC DNA]</scope>
    <source>
        <strain evidence="6">T / IAM 14863</strain>
    </source>
</reference>
<keyword evidence="2" id="KW-0560">Oxidoreductase</keyword>
<dbReference type="STRING" id="292459.STH412"/>
<gene>
    <name evidence="5" type="ordered locus">STH412</name>
</gene>
<dbReference type="PANTHER" id="PTHR43257:SF2">
    <property type="entry name" value="PYRUVATE DEHYDROGENASE E1 COMPONENT SUBUNIT BETA"/>
    <property type="match status" value="1"/>
</dbReference>
<feature type="domain" description="Transketolase-like pyrimidine-binding" evidence="4">
    <location>
        <begin position="4"/>
        <end position="179"/>
    </location>
</feature>
<dbReference type="CDD" id="cd07036">
    <property type="entry name" value="TPP_PYR_E1-PDHc-beta_like"/>
    <property type="match status" value="1"/>
</dbReference>
<evidence type="ECO:0000313" key="5">
    <source>
        <dbReference type="EMBL" id="BAD39397.1"/>
    </source>
</evidence>
<name>Q67SE6_SYMTH</name>
<dbReference type="eggNOG" id="COG0022">
    <property type="taxonomic scope" value="Bacteria"/>
</dbReference>
<proteinExistence type="predicted"/>
<keyword evidence="6" id="KW-1185">Reference proteome</keyword>
<evidence type="ECO:0000256" key="1">
    <source>
        <dbReference type="ARBA" id="ARBA00001964"/>
    </source>
</evidence>
<keyword evidence="3" id="KW-0786">Thiamine pyrophosphate</keyword>
<evidence type="ECO:0000256" key="2">
    <source>
        <dbReference type="ARBA" id="ARBA00023002"/>
    </source>
</evidence>
<dbReference type="FunFam" id="3.40.50.920:FF:000001">
    <property type="entry name" value="Pyruvate dehydrogenase E1 beta subunit"/>
    <property type="match status" value="1"/>
</dbReference>
<dbReference type="KEGG" id="sth:STH412"/>
<keyword evidence="5" id="KW-0670">Pyruvate</keyword>
<dbReference type="Gene3D" id="3.40.50.920">
    <property type="match status" value="1"/>
</dbReference>
<dbReference type="AlphaFoldDB" id="Q67SE6"/>
<dbReference type="Gene3D" id="3.40.50.970">
    <property type="match status" value="1"/>
</dbReference>
<dbReference type="HOGENOM" id="CLU_012907_1_0_9"/>
<comment type="cofactor">
    <cofactor evidence="1">
        <name>thiamine diphosphate</name>
        <dbReference type="ChEBI" id="CHEBI:58937"/>
    </cofactor>
</comment>
<dbReference type="FunFam" id="3.40.50.970:FF:000001">
    <property type="entry name" value="Pyruvate dehydrogenase E1 beta subunit"/>
    <property type="match status" value="1"/>
</dbReference>
<evidence type="ECO:0000313" key="6">
    <source>
        <dbReference type="Proteomes" id="UP000000417"/>
    </source>
</evidence>
<dbReference type="InterPro" id="IPR009014">
    <property type="entry name" value="Transketo_C/PFOR_II"/>
</dbReference>
<dbReference type="SUPFAM" id="SSF52922">
    <property type="entry name" value="TK C-terminal domain-like"/>
    <property type="match status" value="1"/>
</dbReference>